<dbReference type="Proteomes" id="UP000198795">
    <property type="component" value="Unassembled WGS sequence"/>
</dbReference>
<gene>
    <name evidence="3" type="ORF">SAMN04488061_2482</name>
</gene>
<feature type="transmembrane region" description="Helical" evidence="1">
    <location>
        <begin position="142"/>
        <end position="161"/>
    </location>
</feature>
<dbReference type="InterPro" id="IPR000620">
    <property type="entry name" value="EamA_dom"/>
</dbReference>
<comment type="caution">
    <text evidence="3">The sequence shown here is derived from an EMBL/GenBank/DDBJ whole genome shotgun (WGS) entry which is preliminary data.</text>
</comment>
<feature type="transmembrane region" description="Helical" evidence="1">
    <location>
        <begin position="21"/>
        <end position="42"/>
    </location>
</feature>
<name>A0A1H0QSB1_9HYPH</name>
<feature type="transmembrane region" description="Helical" evidence="1">
    <location>
        <begin position="280"/>
        <end position="298"/>
    </location>
</feature>
<sequence length="308" mass="34198">MTHLPPPVQYPATHIRDFGRAIAMMAVALILFSCLDATAKYLAGRVGVPVTQIIWVRFLGQFFLMLTFVPLLGLMDVRSMFRTRRLPWQLARSTLMVTVTALNFLALKYLRLDQTVTITFLAPLVVALLGGPLLGEWVGWRRLIAILVGFGGILIVVRPGFAEIHPAVGFSFASMLAYALFMLITRHIAGEDPPIVTLFYSMFVGVFLGAPFAISEWQWPQQPEVWLMLLSLGAFGGAGHYLFILAYKLAPASRITPFLYLQILSMAGLGYLVFGDLPDIWTAVGSCVVVCSGIYLIDRERRVRAGER</sequence>
<feature type="transmembrane region" description="Helical" evidence="1">
    <location>
        <begin position="89"/>
        <end position="110"/>
    </location>
</feature>
<dbReference type="PANTHER" id="PTHR22911:SF103">
    <property type="entry name" value="BLR2811 PROTEIN"/>
    <property type="match status" value="1"/>
</dbReference>
<keyword evidence="4" id="KW-1185">Reference proteome</keyword>
<keyword evidence="1" id="KW-1133">Transmembrane helix</keyword>
<reference evidence="3 4" key="1">
    <citation type="submission" date="2016-10" db="EMBL/GenBank/DDBJ databases">
        <authorList>
            <person name="Varghese N."/>
            <person name="Submissions S."/>
        </authorList>
    </citation>
    <scope>NUCLEOTIDE SEQUENCE [LARGE SCALE GENOMIC DNA]</scope>
    <source>
        <strain evidence="3 4">CGMCC 1.6497</strain>
    </source>
</reference>
<evidence type="ECO:0000256" key="1">
    <source>
        <dbReference type="SAM" id="Phobius"/>
    </source>
</evidence>
<dbReference type="PANTHER" id="PTHR22911">
    <property type="entry name" value="ACYL-MALONYL CONDENSING ENZYME-RELATED"/>
    <property type="match status" value="1"/>
</dbReference>
<protein>
    <submittedName>
        <fullName evidence="3">Permease of the drug/metabolite transporter (DMT) superfamily</fullName>
    </submittedName>
</protein>
<dbReference type="InterPro" id="IPR037185">
    <property type="entry name" value="EmrE-like"/>
</dbReference>
<feature type="transmembrane region" description="Helical" evidence="1">
    <location>
        <begin position="196"/>
        <end position="214"/>
    </location>
</feature>
<evidence type="ECO:0000259" key="2">
    <source>
        <dbReference type="Pfam" id="PF00892"/>
    </source>
</evidence>
<feature type="domain" description="EamA" evidence="2">
    <location>
        <begin position="168"/>
        <end position="296"/>
    </location>
</feature>
<keyword evidence="1" id="KW-0472">Membrane</keyword>
<feature type="transmembrane region" description="Helical" evidence="1">
    <location>
        <begin position="226"/>
        <end position="246"/>
    </location>
</feature>
<feature type="domain" description="EamA" evidence="2">
    <location>
        <begin position="22"/>
        <end position="157"/>
    </location>
</feature>
<dbReference type="EMBL" id="FNJC01000003">
    <property type="protein sequence ID" value="SDP20251.1"/>
    <property type="molecule type" value="Genomic_DNA"/>
</dbReference>
<accession>A0A1H0QSB1</accession>
<dbReference type="SUPFAM" id="SSF103481">
    <property type="entry name" value="Multidrug resistance efflux transporter EmrE"/>
    <property type="match status" value="2"/>
</dbReference>
<proteinExistence type="predicted"/>
<feature type="transmembrane region" description="Helical" evidence="1">
    <location>
        <begin position="54"/>
        <end position="77"/>
    </location>
</feature>
<evidence type="ECO:0000313" key="3">
    <source>
        <dbReference type="EMBL" id="SDP20251.1"/>
    </source>
</evidence>
<feature type="transmembrane region" description="Helical" evidence="1">
    <location>
        <begin position="116"/>
        <end position="135"/>
    </location>
</feature>
<organism evidence="3 4">
    <name type="scientific">Filomicrobium insigne</name>
    <dbReference type="NCBI Taxonomy" id="418854"/>
    <lineage>
        <taxon>Bacteria</taxon>
        <taxon>Pseudomonadati</taxon>
        <taxon>Pseudomonadota</taxon>
        <taxon>Alphaproteobacteria</taxon>
        <taxon>Hyphomicrobiales</taxon>
        <taxon>Hyphomicrobiaceae</taxon>
        <taxon>Filomicrobium</taxon>
    </lineage>
</organism>
<feature type="transmembrane region" description="Helical" evidence="1">
    <location>
        <begin position="167"/>
        <end position="184"/>
    </location>
</feature>
<keyword evidence="1" id="KW-0812">Transmembrane</keyword>
<feature type="transmembrane region" description="Helical" evidence="1">
    <location>
        <begin position="258"/>
        <end position="274"/>
    </location>
</feature>
<dbReference type="Pfam" id="PF00892">
    <property type="entry name" value="EamA"/>
    <property type="match status" value="2"/>
</dbReference>
<evidence type="ECO:0000313" key="4">
    <source>
        <dbReference type="Proteomes" id="UP000198795"/>
    </source>
</evidence>
<dbReference type="RefSeq" id="WP_244464932.1">
    <property type="nucleotide sequence ID" value="NZ_FNJC01000003.1"/>
</dbReference>